<organism evidence="15 16">
    <name type="scientific">Cladosporium halotolerans</name>
    <dbReference type="NCBI Taxonomy" id="1052096"/>
    <lineage>
        <taxon>Eukaryota</taxon>
        <taxon>Fungi</taxon>
        <taxon>Dikarya</taxon>
        <taxon>Ascomycota</taxon>
        <taxon>Pezizomycotina</taxon>
        <taxon>Dothideomycetes</taxon>
        <taxon>Dothideomycetidae</taxon>
        <taxon>Cladosporiales</taxon>
        <taxon>Cladosporiaceae</taxon>
        <taxon>Cladosporium</taxon>
    </lineage>
</organism>
<evidence type="ECO:0000256" key="14">
    <source>
        <dbReference type="RuleBase" id="RU361193"/>
    </source>
</evidence>
<keyword evidence="16" id="KW-1185">Reference proteome</keyword>
<evidence type="ECO:0000256" key="8">
    <source>
        <dbReference type="ARBA" id="ARBA00023295"/>
    </source>
</evidence>
<evidence type="ECO:0000256" key="3">
    <source>
        <dbReference type="ARBA" id="ARBA00007658"/>
    </source>
</evidence>
<evidence type="ECO:0000256" key="4">
    <source>
        <dbReference type="ARBA" id="ARBA00022729"/>
    </source>
</evidence>
<dbReference type="GO" id="GO:0005975">
    <property type="term" value="P:carbohydrate metabolic process"/>
    <property type="evidence" value="ECO:0007669"/>
    <property type="project" value="InterPro"/>
</dbReference>
<keyword evidence="8 14" id="KW-0326">Glycosidase</keyword>
<dbReference type="EC" id="3.2.1.-" evidence="14"/>
<evidence type="ECO:0000313" key="15">
    <source>
        <dbReference type="EMBL" id="KAL1588995.1"/>
    </source>
</evidence>
<reference evidence="15 16" key="1">
    <citation type="journal article" date="2020" name="Microbiol. Resour. Announc.">
        <title>Draft Genome Sequence of a Cladosporium Species Isolated from the Mesophotic Ascidian Didemnum maculosum.</title>
        <authorList>
            <person name="Gioti A."/>
            <person name="Siaperas R."/>
            <person name="Nikolaivits E."/>
            <person name="Le Goff G."/>
            <person name="Ouazzani J."/>
            <person name="Kotoulas G."/>
            <person name="Topakas E."/>
        </authorList>
    </citation>
    <scope>NUCLEOTIDE SEQUENCE [LARGE SCALE GENOMIC DNA]</scope>
    <source>
        <strain evidence="15 16">TM138-S3</strain>
    </source>
</reference>
<sequence>MRYTLIAATTSLAAQSALALPARRLDERGVSADEARKRADEVQDVFQTAWDGYYKYAFPNDELYPVDNTFGNSRNGWGASAIDALSTALVMQIPEIVNQIVDYVPDIDWSVSANDEPVSLFETTIRYVAGLLSGYDLLKGPLADMVDDSSKVDALLDQAVNLANNMSYAFETPSGIPHNNLIFSNRGNDGSRTNGLATAGTLVLEWTRLSDLTGNETYAQLTQKAEGYLLSPQPASSEPWPGLVGTNIDINSGRFVDASGGWNGGTDSFYEYLIKMYVYDTSRFDGYKDRWILAADSSIDHLASHPASRPDLTFLAAYNNRTLSLSSGHLACFDGGNFILGGLVLGSQRYIDFGLELVAGCEATYNSTLTGIGPEGFGWDSRRVPADQREFYEEAGFYITSAGYQLRPEVLESFYYAWRATGDRKYQDWSYAGFRAVADITRVGSGYSSVTNVNAANGGSFSNFQESFFFAEVLKYAYLIHADPAAEWQVGGVEGVGKNEWVYNTEAHPFKVAGQPI</sequence>
<dbReference type="Pfam" id="PF01532">
    <property type="entry name" value="Glyco_hydro_47"/>
    <property type="match status" value="1"/>
</dbReference>
<feature type="active site" evidence="11">
    <location>
        <position position="409"/>
    </location>
</feature>
<dbReference type="InterPro" id="IPR012341">
    <property type="entry name" value="6hp_glycosidase-like_sf"/>
</dbReference>
<comment type="catalytic activity">
    <reaction evidence="10">
        <text>N(4)-(alpha-D-Man-(1-&gt;2)-alpha-D-Man-(1-&gt;2)-alpha-D-Man-(1-&gt;3)-[alpha-D-Man-(1-&gt;2)-alpha-D-Man-(1-&gt;3)-[alpha-D-Man-(1-&gt;2)-alpha-D-Man-(1-&gt;6)]-alpha-D-Man-(1-&gt;6)]-beta-D-Man-(1-&gt;4)-beta-D-GlcNAc-(1-&gt;4)-beta-D-GlcNAc)-L-asparaginyl-[protein] (N-glucan mannose isomer 9A1,2,3B1,2,3) + 4 H2O = N(4)-(alpha-D-Man-(1-&gt;3)-[alpha-D-Man-(1-&gt;3)-[alpha-D-Man-(1-&gt;6)]-alpha-D-Man-(1-&gt;6)]-beta-D-Man-(1-&gt;4)-beta-D-GlcNAc-(1-&gt;4)-beta-D-GlcNAc)-L-asparaginyl-[protein] (N-glucan mannose isomer 5A1,2) + 4 beta-D-mannose</text>
        <dbReference type="Rhea" id="RHEA:56008"/>
        <dbReference type="Rhea" id="RHEA-COMP:14356"/>
        <dbReference type="Rhea" id="RHEA-COMP:14367"/>
        <dbReference type="ChEBI" id="CHEBI:15377"/>
        <dbReference type="ChEBI" id="CHEBI:28563"/>
        <dbReference type="ChEBI" id="CHEBI:59087"/>
        <dbReference type="ChEBI" id="CHEBI:139493"/>
        <dbReference type="EC" id="3.2.1.113"/>
    </reaction>
</comment>
<dbReference type="AlphaFoldDB" id="A0AB34KZM5"/>
<dbReference type="Gene3D" id="1.50.10.10">
    <property type="match status" value="1"/>
</dbReference>
<evidence type="ECO:0000256" key="12">
    <source>
        <dbReference type="PIRSR" id="PIRSR601382-2"/>
    </source>
</evidence>
<evidence type="ECO:0000256" key="7">
    <source>
        <dbReference type="ARBA" id="ARBA00023180"/>
    </source>
</evidence>
<comment type="caution">
    <text evidence="15">The sequence shown here is derived from an EMBL/GenBank/DDBJ whole genome shotgun (WGS) entry which is preliminary data.</text>
</comment>
<comment type="pathway">
    <text evidence="2">Protein modification; protein glycosylation.</text>
</comment>
<feature type="active site" description="Proton donor" evidence="11">
    <location>
        <position position="375"/>
    </location>
</feature>
<keyword evidence="4" id="KW-0732">Signal</keyword>
<keyword evidence="12" id="KW-0479">Metal-binding</keyword>
<dbReference type="PANTHER" id="PTHR11742">
    <property type="entry name" value="MANNOSYL-OLIGOSACCHARIDE ALPHA-1,2-MANNOSIDASE-RELATED"/>
    <property type="match status" value="1"/>
</dbReference>
<evidence type="ECO:0000256" key="6">
    <source>
        <dbReference type="ARBA" id="ARBA00023157"/>
    </source>
</evidence>
<keyword evidence="12" id="KW-0106">Calcium</keyword>
<name>A0AB34KZM5_9PEZI</name>
<gene>
    <name evidence="15" type="ORF">WHR41_02267</name>
</gene>
<evidence type="ECO:0000256" key="11">
    <source>
        <dbReference type="PIRSR" id="PIRSR601382-1"/>
    </source>
</evidence>
<evidence type="ECO:0000256" key="5">
    <source>
        <dbReference type="ARBA" id="ARBA00022801"/>
    </source>
</evidence>
<dbReference type="GeneID" id="96003711"/>
<dbReference type="InterPro" id="IPR001382">
    <property type="entry name" value="Glyco_hydro_47"/>
</dbReference>
<dbReference type="InterPro" id="IPR036026">
    <property type="entry name" value="Seven-hairpin_glycosidases"/>
</dbReference>
<evidence type="ECO:0000256" key="9">
    <source>
        <dbReference type="ARBA" id="ARBA00047669"/>
    </source>
</evidence>
<protein>
    <recommendedName>
        <fullName evidence="14">alpha-1,2-Mannosidase</fullName>
        <ecNumber evidence="14">3.2.1.-</ecNumber>
    </recommendedName>
</protein>
<dbReference type="InterPro" id="IPR050749">
    <property type="entry name" value="Glycosyl_Hydrolase_47"/>
</dbReference>
<dbReference type="GO" id="GO:0005783">
    <property type="term" value="C:endoplasmic reticulum"/>
    <property type="evidence" value="ECO:0007669"/>
    <property type="project" value="TreeGrafter"/>
</dbReference>
<feature type="active site" description="Proton donor" evidence="11">
    <location>
        <position position="122"/>
    </location>
</feature>
<evidence type="ECO:0000256" key="13">
    <source>
        <dbReference type="PIRSR" id="PIRSR601382-3"/>
    </source>
</evidence>
<dbReference type="PANTHER" id="PTHR11742:SF101">
    <property type="entry name" value="MANNOSYL-OLIGOSACCHARIDE ALPHA-1,2-MANNOSIDASE 1B"/>
    <property type="match status" value="1"/>
</dbReference>
<feature type="active site" evidence="11">
    <location>
        <position position="267"/>
    </location>
</feature>
<evidence type="ECO:0000256" key="2">
    <source>
        <dbReference type="ARBA" id="ARBA00004922"/>
    </source>
</evidence>
<feature type="binding site" evidence="12">
    <location>
        <position position="505"/>
    </location>
    <ligand>
        <name>Ca(2+)</name>
        <dbReference type="ChEBI" id="CHEBI:29108"/>
    </ligand>
</feature>
<proteinExistence type="inferred from homology"/>
<keyword evidence="7" id="KW-0325">Glycoprotein</keyword>
<dbReference type="GO" id="GO:0005509">
    <property type="term" value="F:calcium ion binding"/>
    <property type="evidence" value="ECO:0007669"/>
    <property type="project" value="InterPro"/>
</dbReference>
<comment type="catalytic activity">
    <reaction evidence="9">
        <text>N(4)-(alpha-D-Man-(1-&gt;2)-alpha-D-Man-(1-&gt;2)-alpha-D-Man-(1-&gt;3)-[alpha-D-Man-(1-&gt;3)-[alpha-D-Man-(1-&gt;2)-alpha-D-Man-(1-&gt;6)]-alpha-D-Man-(1-&gt;6)]-beta-D-Man-(1-&gt;4)-beta-D-GlcNAc-(1-&gt;4)-beta-D-GlcNAc)-L-asparaginyl-[protein] (N-glucan mannose isomer 8A1,2,3B1,3) + 3 H2O = N(4)-(alpha-D-Man-(1-&gt;3)-[alpha-D-Man-(1-&gt;3)-[alpha-D-Man-(1-&gt;6)]-alpha-D-Man-(1-&gt;6)]-beta-D-Man-(1-&gt;4)-beta-D-GlcNAc-(1-&gt;4)-beta-D-GlcNAc)-L-asparaginyl-[protein] (N-glucan mannose isomer 5A1,2) + 3 beta-D-mannose</text>
        <dbReference type="Rhea" id="RHEA:56028"/>
        <dbReference type="Rhea" id="RHEA-COMP:14358"/>
        <dbReference type="Rhea" id="RHEA-COMP:14367"/>
        <dbReference type="ChEBI" id="CHEBI:15377"/>
        <dbReference type="ChEBI" id="CHEBI:28563"/>
        <dbReference type="ChEBI" id="CHEBI:59087"/>
        <dbReference type="ChEBI" id="CHEBI:60628"/>
        <dbReference type="EC" id="3.2.1.113"/>
    </reaction>
</comment>
<dbReference type="RefSeq" id="XP_069232100.1">
    <property type="nucleotide sequence ID" value="XM_069370873.1"/>
</dbReference>
<evidence type="ECO:0000256" key="1">
    <source>
        <dbReference type="ARBA" id="ARBA00001913"/>
    </source>
</evidence>
<dbReference type="GO" id="GO:0004571">
    <property type="term" value="F:mannosyl-oligosaccharide 1,2-alpha-mannosidase activity"/>
    <property type="evidence" value="ECO:0007669"/>
    <property type="project" value="UniProtKB-EC"/>
</dbReference>
<evidence type="ECO:0000313" key="16">
    <source>
        <dbReference type="Proteomes" id="UP000803884"/>
    </source>
</evidence>
<dbReference type="SUPFAM" id="SSF48225">
    <property type="entry name" value="Seven-hairpin glycosidases"/>
    <property type="match status" value="1"/>
</dbReference>
<dbReference type="PRINTS" id="PR00747">
    <property type="entry name" value="GLYHDRLASE47"/>
</dbReference>
<dbReference type="GO" id="GO:0016020">
    <property type="term" value="C:membrane"/>
    <property type="evidence" value="ECO:0007669"/>
    <property type="project" value="InterPro"/>
</dbReference>
<keyword evidence="6 13" id="KW-1015">Disulfide bond</keyword>
<dbReference type="Proteomes" id="UP000803884">
    <property type="component" value="Unassembled WGS sequence"/>
</dbReference>
<dbReference type="EMBL" id="JAAQHG020000005">
    <property type="protein sequence ID" value="KAL1588995.1"/>
    <property type="molecule type" value="Genomic_DNA"/>
</dbReference>
<comment type="similarity">
    <text evidence="3 14">Belongs to the glycosyl hydrolase 47 family.</text>
</comment>
<dbReference type="GO" id="GO:0036503">
    <property type="term" value="P:ERAD pathway"/>
    <property type="evidence" value="ECO:0007669"/>
    <property type="project" value="UniProtKB-ARBA"/>
</dbReference>
<feature type="disulfide bond" evidence="13">
    <location>
        <begin position="332"/>
        <end position="361"/>
    </location>
</feature>
<comment type="cofactor">
    <cofactor evidence="1 12">
        <name>Ca(2+)</name>
        <dbReference type="ChEBI" id="CHEBI:29108"/>
    </cofactor>
</comment>
<accession>A0AB34KZM5</accession>
<evidence type="ECO:0000256" key="10">
    <source>
        <dbReference type="ARBA" id="ARBA00048605"/>
    </source>
</evidence>
<dbReference type="FunFam" id="1.50.10.10:FF:000047">
    <property type="entry name" value="Mannosyl-oligosaccharide alpha-1,2-mannosidase"/>
    <property type="match status" value="1"/>
</dbReference>
<keyword evidence="5 14" id="KW-0378">Hydrolase</keyword>